<protein>
    <submittedName>
        <fullName evidence="5">GntR family transcriptional regulator</fullName>
    </submittedName>
</protein>
<feature type="domain" description="HTH gntR-type" evidence="4">
    <location>
        <begin position="7"/>
        <end position="75"/>
    </location>
</feature>
<dbReference type="RefSeq" id="WP_179578442.1">
    <property type="nucleotide sequence ID" value="NZ_JACCFM010000001.1"/>
</dbReference>
<dbReference type="SUPFAM" id="SSF46785">
    <property type="entry name" value="Winged helix' DNA-binding domain"/>
    <property type="match status" value="1"/>
</dbReference>
<evidence type="ECO:0000256" key="1">
    <source>
        <dbReference type="ARBA" id="ARBA00023015"/>
    </source>
</evidence>
<organism evidence="5 6">
    <name type="scientific">Glaciibacter psychrotolerans</name>
    <dbReference type="NCBI Taxonomy" id="670054"/>
    <lineage>
        <taxon>Bacteria</taxon>
        <taxon>Bacillati</taxon>
        <taxon>Actinomycetota</taxon>
        <taxon>Actinomycetes</taxon>
        <taxon>Micrococcales</taxon>
        <taxon>Microbacteriaceae</taxon>
        <taxon>Glaciibacter</taxon>
    </lineage>
</organism>
<sequence>MMNPTTRPAKFELVKQHLVSVIDGGLAPHEKLPTERDLADEFEISRLTVRRALDQLENDGVVYRVRGAGTFVSEQRISKSFELTSFSDDMRARGLTPGSLSVTVATIPAGARIGYALKLSPAEPVVHIRRIRTADNAPMCFENSYLPDALVPELTEHLGTRSLYEVLEEQFSIRLERADQTINATVLDPETATLLQAPPFSPSFLVTRTGYDRRGRAIEFAETLYRGDRYSYELSVLRPGSHRES</sequence>
<accession>A0A7Z0EDP8</accession>
<dbReference type="PANTHER" id="PTHR44846:SF1">
    <property type="entry name" value="MANNOSYL-D-GLYCERATE TRANSPORT_METABOLISM SYSTEM REPRESSOR MNGR-RELATED"/>
    <property type="match status" value="1"/>
</dbReference>
<dbReference type="SUPFAM" id="SSF64288">
    <property type="entry name" value="Chorismate lyase-like"/>
    <property type="match status" value="1"/>
</dbReference>
<dbReference type="Gene3D" id="1.10.10.10">
    <property type="entry name" value="Winged helix-like DNA-binding domain superfamily/Winged helix DNA-binding domain"/>
    <property type="match status" value="1"/>
</dbReference>
<dbReference type="InterPro" id="IPR028978">
    <property type="entry name" value="Chorismate_lyase_/UTRA_dom_sf"/>
</dbReference>
<dbReference type="InterPro" id="IPR036388">
    <property type="entry name" value="WH-like_DNA-bd_sf"/>
</dbReference>
<dbReference type="EMBL" id="JACCFM010000001">
    <property type="protein sequence ID" value="NYJ19725.1"/>
    <property type="molecule type" value="Genomic_DNA"/>
</dbReference>
<dbReference type="CDD" id="cd07377">
    <property type="entry name" value="WHTH_GntR"/>
    <property type="match status" value="1"/>
</dbReference>
<dbReference type="PROSITE" id="PS50949">
    <property type="entry name" value="HTH_GNTR"/>
    <property type="match status" value="1"/>
</dbReference>
<evidence type="ECO:0000313" key="6">
    <source>
        <dbReference type="Proteomes" id="UP000537260"/>
    </source>
</evidence>
<keyword evidence="1" id="KW-0805">Transcription regulation</keyword>
<name>A0A7Z0EDP8_9MICO</name>
<keyword evidence="2" id="KW-0238">DNA-binding</keyword>
<evidence type="ECO:0000259" key="4">
    <source>
        <dbReference type="PROSITE" id="PS50949"/>
    </source>
</evidence>
<dbReference type="Proteomes" id="UP000537260">
    <property type="component" value="Unassembled WGS sequence"/>
</dbReference>
<dbReference type="GO" id="GO:0045892">
    <property type="term" value="P:negative regulation of DNA-templated transcription"/>
    <property type="evidence" value="ECO:0007669"/>
    <property type="project" value="TreeGrafter"/>
</dbReference>
<dbReference type="Gene3D" id="3.40.1410.10">
    <property type="entry name" value="Chorismate lyase-like"/>
    <property type="match status" value="1"/>
</dbReference>
<dbReference type="GO" id="GO:0003700">
    <property type="term" value="F:DNA-binding transcription factor activity"/>
    <property type="evidence" value="ECO:0007669"/>
    <property type="project" value="InterPro"/>
</dbReference>
<dbReference type="InterPro" id="IPR011663">
    <property type="entry name" value="UTRA"/>
</dbReference>
<dbReference type="AlphaFoldDB" id="A0A7Z0EDP8"/>
<evidence type="ECO:0000313" key="5">
    <source>
        <dbReference type="EMBL" id="NYJ19725.1"/>
    </source>
</evidence>
<dbReference type="Pfam" id="PF07702">
    <property type="entry name" value="UTRA"/>
    <property type="match status" value="1"/>
</dbReference>
<evidence type="ECO:0000256" key="2">
    <source>
        <dbReference type="ARBA" id="ARBA00023125"/>
    </source>
</evidence>
<dbReference type="SMART" id="SM00866">
    <property type="entry name" value="UTRA"/>
    <property type="match status" value="1"/>
</dbReference>
<dbReference type="PRINTS" id="PR00035">
    <property type="entry name" value="HTHGNTR"/>
</dbReference>
<dbReference type="Pfam" id="PF00392">
    <property type="entry name" value="GntR"/>
    <property type="match status" value="1"/>
</dbReference>
<dbReference type="InterPro" id="IPR000524">
    <property type="entry name" value="Tscrpt_reg_HTH_GntR"/>
</dbReference>
<gene>
    <name evidence="5" type="ORF">HNR05_001516</name>
</gene>
<dbReference type="PANTHER" id="PTHR44846">
    <property type="entry name" value="MANNOSYL-D-GLYCERATE TRANSPORT/METABOLISM SYSTEM REPRESSOR MNGR-RELATED"/>
    <property type="match status" value="1"/>
</dbReference>
<dbReference type="InterPro" id="IPR036390">
    <property type="entry name" value="WH_DNA-bd_sf"/>
</dbReference>
<keyword evidence="3" id="KW-0804">Transcription</keyword>
<comment type="caution">
    <text evidence="5">The sequence shown here is derived from an EMBL/GenBank/DDBJ whole genome shotgun (WGS) entry which is preliminary data.</text>
</comment>
<dbReference type="InterPro" id="IPR050679">
    <property type="entry name" value="Bact_HTH_transcr_reg"/>
</dbReference>
<keyword evidence="6" id="KW-1185">Reference proteome</keyword>
<reference evidence="5 6" key="1">
    <citation type="submission" date="2020-07" db="EMBL/GenBank/DDBJ databases">
        <title>Sequencing the genomes of 1000 actinobacteria strains.</title>
        <authorList>
            <person name="Klenk H.-P."/>
        </authorList>
    </citation>
    <scope>NUCLEOTIDE SEQUENCE [LARGE SCALE GENOMIC DNA]</scope>
    <source>
        <strain evidence="5 6">LI1</strain>
    </source>
</reference>
<dbReference type="GO" id="GO:0003677">
    <property type="term" value="F:DNA binding"/>
    <property type="evidence" value="ECO:0007669"/>
    <property type="project" value="UniProtKB-KW"/>
</dbReference>
<proteinExistence type="predicted"/>
<evidence type="ECO:0000256" key="3">
    <source>
        <dbReference type="ARBA" id="ARBA00023163"/>
    </source>
</evidence>
<dbReference type="SMART" id="SM00345">
    <property type="entry name" value="HTH_GNTR"/>
    <property type="match status" value="1"/>
</dbReference>